<dbReference type="InterPro" id="IPR038092">
    <property type="entry name" value="PHAX_RNA-binding_sf"/>
</dbReference>
<evidence type="ECO:0000313" key="14">
    <source>
        <dbReference type="Proteomes" id="UP000663760"/>
    </source>
</evidence>
<reference evidence="13" key="1">
    <citation type="submission" date="2020-02" db="EMBL/GenBank/DDBJ databases">
        <authorList>
            <person name="Scholz U."/>
            <person name="Mascher M."/>
            <person name="Fiebig A."/>
        </authorList>
    </citation>
    <scope>NUCLEOTIDE SEQUENCE</scope>
</reference>
<feature type="region of interest" description="Disordered" evidence="11">
    <location>
        <begin position="209"/>
        <end position="256"/>
    </location>
</feature>
<dbReference type="GO" id="GO:0005634">
    <property type="term" value="C:nucleus"/>
    <property type="evidence" value="ECO:0007669"/>
    <property type="project" value="UniProtKB-SubCell"/>
</dbReference>
<dbReference type="OrthoDB" id="20573at2759"/>
<dbReference type="Gene3D" id="1.10.10.1440">
    <property type="entry name" value="PHAX RNA-binding domain"/>
    <property type="match status" value="1"/>
</dbReference>
<accession>A0A7I8L183</accession>
<evidence type="ECO:0000256" key="2">
    <source>
        <dbReference type="ARBA" id="ARBA00004496"/>
    </source>
</evidence>
<dbReference type="PANTHER" id="PTHR13135">
    <property type="entry name" value="CYTOSOLIC RESINIFERATOXIN BINDING PROTEIN RBP-26"/>
    <property type="match status" value="1"/>
</dbReference>
<dbReference type="GO" id="GO:0006408">
    <property type="term" value="P:snRNA export from nucleus"/>
    <property type="evidence" value="ECO:0007669"/>
    <property type="project" value="InterPro"/>
</dbReference>
<feature type="domain" description="Phosphorylated adapter RNA export protein RNA-binding" evidence="12">
    <location>
        <begin position="101"/>
        <end position="179"/>
    </location>
</feature>
<keyword evidence="6" id="KW-0963">Cytoplasm</keyword>
<gene>
    <name evidence="13" type="ORF">SI8410_09013723</name>
</gene>
<dbReference type="PANTHER" id="PTHR13135:SF0">
    <property type="entry name" value="PHOSPHORYLATED ADAPTER RNA EXPORT PROTEIN"/>
    <property type="match status" value="1"/>
</dbReference>
<evidence type="ECO:0000259" key="12">
    <source>
        <dbReference type="Pfam" id="PF10258"/>
    </source>
</evidence>
<comment type="subcellular location">
    <subcellularLocation>
        <location evidence="2">Cytoplasm</location>
    </subcellularLocation>
    <subcellularLocation>
        <location evidence="1">Nucleus</location>
    </subcellularLocation>
</comment>
<evidence type="ECO:0000256" key="8">
    <source>
        <dbReference type="ARBA" id="ARBA00022927"/>
    </source>
</evidence>
<dbReference type="Pfam" id="PF10258">
    <property type="entry name" value="PHAX_RNA-bd"/>
    <property type="match status" value="1"/>
</dbReference>
<feature type="region of interest" description="Disordered" evidence="11">
    <location>
        <begin position="37"/>
        <end position="90"/>
    </location>
</feature>
<keyword evidence="5" id="KW-0813">Transport</keyword>
<evidence type="ECO:0000256" key="11">
    <source>
        <dbReference type="SAM" id="MobiDB-lite"/>
    </source>
</evidence>
<name>A0A7I8L183_SPIIN</name>
<dbReference type="AlphaFoldDB" id="A0A7I8L183"/>
<feature type="compositionally biased region" description="Gly residues" evidence="11">
    <location>
        <begin position="50"/>
        <end position="61"/>
    </location>
</feature>
<feature type="compositionally biased region" description="Basic and acidic residues" evidence="11">
    <location>
        <begin position="37"/>
        <end position="47"/>
    </location>
</feature>
<feature type="compositionally biased region" description="Basic residues" evidence="11">
    <location>
        <begin position="75"/>
        <end position="87"/>
    </location>
</feature>
<evidence type="ECO:0000256" key="7">
    <source>
        <dbReference type="ARBA" id="ARBA00022884"/>
    </source>
</evidence>
<evidence type="ECO:0000256" key="6">
    <source>
        <dbReference type="ARBA" id="ARBA00022490"/>
    </source>
</evidence>
<dbReference type="Proteomes" id="UP000663760">
    <property type="component" value="Chromosome 9"/>
</dbReference>
<evidence type="ECO:0000256" key="9">
    <source>
        <dbReference type="ARBA" id="ARBA00023242"/>
    </source>
</evidence>
<sequence length="275" mass="29964">MALPAGKSVLETIFEDGEALDDDEILVDDVEMLDAEAHEGGSDHLARPPDGGGGEGGGVVQGRGESQRGLGVKTSGKRHKRLKKKKRAPSDVRVTDINRFVINTCRHLREKKSYLVWNAVGCLGVSAVSDLVKEVDAIQSCGGQKTADGKRLRSGGGILWNILKAREPKAYKEIMAKGREFERQFKPLKATEVRKVNEAAIFPSTSCEAEGSVGQELDGDLQPAEERPGSEAQELDDLKPTEEQPPASTLIDSKEERSSIISRIRKPVAYDDLFE</sequence>
<dbReference type="EMBL" id="LR746272">
    <property type="protein sequence ID" value="CAA7403045.1"/>
    <property type="molecule type" value="Genomic_DNA"/>
</dbReference>
<evidence type="ECO:0000256" key="3">
    <source>
        <dbReference type="ARBA" id="ARBA00006094"/>
    </source>
</evidence>
<evidence type="ECO:0000256" key="5">
    <source>
        <dbReference type="ARBA" id="ARBA00022448"/>
    </source>
</evidence>
<dbReference type="InterPro" id="IPR019385">
    <property type="entry name" value="PHAX_RNA-binding_domain"/>
</dbReference>
<evidence type="ECO:0000313" key="13">
    <source>
        <dbReference type="EMBL" id="CAA7403045.1"/>
    </source>
</evidence>
<comment type="similarity">
    <text evidence="3">Belongs to the PHAX family.</text>
</comment>
<proteinExistence type="inferred from homology"/>
<keyword evidence="8" id="KW-0653">Protein transport</keyword>
<dbReference type="GO" id="GO:0005737">
    <property type="term" value="C:cytoplasm"/>
    <property type="evidence" value="ECO:0007669"/>
    <property type="project" value="UniProtKB-SubCell"/>
</dbReference>
<dbReference type="InterPro" id="IPR039047">
    <property type="entry name" value="PHAX"/>
</dbReference>
<keyword evidence="7" id="KW-0694">RNA-binding</keyword>
<evidence type="ECO:0000256" key="10">
    <source>
        <dbReference type="ARBA" id="ARBA00030834"/>
    </source>
</evidence>
<dbReference type="GO" id="GO:0003723">
    <property type="term" value="F:RNA binding"/>
    <property type="evidence" value="ECO:0007669"/>
    <property type="project" value="UniProtKB-KW"/>
</dbReference>
<keyword evidence="14" id="KW-1185">Reference proteome</keyword>
<organism evidence="13 14">
    <name type="scientific">Spirodela intermedia</name>
    <name type="common">Intermediate duckweed</name>
    <dbReference type="NCBI Taxonomy" id="51605"/>
    <lineage>
        <taxon>Eukaryota</taxon>
        <taxon>Viridiplantae</taxon>
        <taxon>Streptophyta</taxon>
        <taxon>Embryophyta</taxon>
        <taxon>Tracheophyta</taxon>
        <taxon>Spermatophyta</taxon>
        <taxon>Magnoliopsida</taxon>
        <taxon>Liliopsida</taxon>
        <taxon>Araceae</taxon>
        <taxon>Lemnoideae</taxon>
        <taxon>Spirodela</taxon>
    </lineage>
</organism>
<evidence type="ECO:0000256" key="4">
    <source>
        <dbReference type="ARBA" id="ARBA00016856"/>
    </source>
</evidence>
<evidence type="ECO:0000256" key="1">
    <source>
        <dbReference type="ARBA" id="ARBA00004123"/>
    </source>
</evidence>
<protein>
    <recommendedName>
        <fullName evidence="4">Phosphorylated adapter RNA export protein</fullName>
    </recommendedName>
    <alternativeName>
        <fullName evidence="10">RNA U small nuclear RNA export adapter protein</fullName>
    </alternativeName>
</protein>
<dbReference type="GO" id="GO:0015031">
    <property type="term" value="P:protein transport"/>
    <property type="evidence" value="ECO:0007669"/>
    <property type="project" value="UniProtKB-KW"/>
</dbReference>
<keyword evidence="9" id="KW-0539">Nucleus</keyword>